<dbReference type="GO" id="GO:0047661">
    <property type="term" value="F:amino-acid racemase activity"/>
    <property type="evidence" value="ECO:0007669"/>
    <property type="project" value="InterPro"/>
</dbReference>
<dbReference type="InterPro" id="IPR015942">
    <property type="entry name" value="Asp/Glu/hydantoin_racemase"/>
</dbReference>
<dbReference type="EMBL" id="DF820460">
    <property type="protein sequence ID" value="GAK53796.1"/>
    <property type="molecule type" value="Genomic_DNA"/>
</dbReference>
<accession>A0A081BQW5</accession>
<evidence type="ECO:0000313" key="2">
    <source>
        <dbReference type="EMBL" id="GAK53796.1"/>
    </source>
</evidence>
<gene>
    <name evidence="2" type="ORF">U14_05070</name>
</gene>
<dbReference type="Proteomes" id="UP000030700">
    <property type="component" value="Unassembled WGS sequence"/>
</dbReference>
<evidence type="ECO:0000313" key="3">
    <source>
        <dbReference type="Proteomes" id="UP000030700"/>
    </source>
</evidence>
<dbReference type="HOGENOM" id="CLU_079356_0_0_0"/>
<name>A0A081BQW5_9BACT</name>
<organism evidence="2">
    <name type="scientific">Candidatus Moduliflexus flocculans</name>
    <dbReference type="NCBI Taxonomy" id="1499966"/>
    <lineage>
        <taxon>Bacteria</taxon>
        <taxon>Candidatus Moduliflexota</taxon>
        <taxon>Candidatus Moduliflexia</taxon>
        <taxon>Candidatus Moduliflexales</taxon>
        <taxon>Candidatus Moduliflexaceae</taxon>
    </lineage>
</organism>
<dbReference type="Gene3D" id="3.40.50.12500">
    <property type="match status" value="1"/>
</dbReference>
<reference evidence="2" key="1">
    <citation type="journal article" date="2015" name="PeerJ">
        <title>First genomic representation of candidate bacterial phylum KSB3 points to enhanced environmental sensing as a trigger of wastewater bulking.</title>
        <authorList>
            <person name="Sekiguchi Y."/>
            <person name="Ohashi A."/>
            <person name="Parks D.H."/>
            <person name="Yamauchi T."/>
            <person name="Tyson G.W."/>
            <person name="Hugenholtz P."/>
        </authorList>
    </citation>
    <scope>NUCLEOTIDE SEQUENCE [LARGE SCALE GENOMIC DNA]</scope>
</reference>
<dbReference type="Pfam" id="PF01177">
    <property type="entry name" value="Asp_Glu_race"/>
    <property type="match status" value="1"/>
</dbReference>
<evidence type="ECO:0000256" key="1">
    <source>
        <dbReference type="ARBA" id="ARBA00038414"/>
    </source>
</evidence>
<dbReference type="AlphaFoldDB" id="A0A081BQW5"/>
<dbReference type="STRING" id="1499966.U14_05070"/>
<dbReference type="InterPro" id="IPR053714">
    <property type="entry name" value="Iso_Racemase_Enz_sf"/>
</dbReference>
<proteinExistence type="inferred from homology"/>
<keyword evidence="3" id="KW-1185">Reference proteome</keyword>
<protein>
    <submittedName>
        <fullName evidence="2">Asp/Glu/hydantoin racemase</fullName>
    </submittedName>
</protein>
<comment type="similarity">
    <text evidence="1">Belongs to the HyuE racemase family.</text>
</comment>
<sequence>MVDLLKPLFAELLPGVRVINIVDDSIVAEAGRAGKITSAITKRLISYYFAGIDAGADVVFNTCSSVGEVADLGRQMLPVPLVKIDEPMAIKAVESASNIGVIATLPTTLGPTVRLVKTQAARLEKSVSVIEGLAEGAFQALIAGDPATHDQMILDTARRLAGDVDLFVLAQASMARMEAAFSEATGKPVLSSPRLGTLAVKAILEGINA</sequence>